<evidence type="ECO:0000313" key="4">
    <source>
        <dbReference type="Proteomes" id="UP000315751"/>
    </source>
</evidence>
<dbReference type="InterPro" id="IPR050767">
    <property type="entry name" value="Sel1_AlgK"/>
</dbReference>
<protein>
    <submittedName>
        <fullName evidence="3">TPR repeat protein</fullName>
    </submittedName>
</protein>
<dbReference type="AlphaFoldDB" id="A0A560GIR1"/>
<evidence type="ECO:0000313" key="3">
    <source>
        <dbReference type="EMBL" id="TWB33852.1"/>
    </source>
</evidence>
<dbReference type="InterPro" id="IPR011990">
    <property type="entry name" value="TPR-like_helical_dom_sf"/>
</dbReference>
<reference evidence="3 4" key="1">
    <citation type="submission" date="2019-06" db="EMBL/GenBank/DDBJ databases">
        <title>Genomic Encyclopedia of Type Strains, Phase IV (KMG-V): Genome sequencing to study the core and pangenomes of soil and plant-associated prokaryotes.</title>
        <authorList>
            <person name="Whitman W."/>
        </authorList>
    </citation>
    <scope>NUCLEOTIDE SEQUENCE [LARGE SCALE GENOMIC DNA]</scope>
    <source>
        <strain evidence="3 4">BR 11622</strain>
    </source>
</reference>
<proteinExistence type="predicted"/>
<organism evidence="3 4">
    <name type="scientific">Nitrospirillum amazonense</name>
    <dbReference type="NCBI Taxonomy" id="28077"/>
    <lineage>
        <taxon>Bacteria</taxon>
        <taxon>Pseudomonadati</taxon>
        <taxon>Pseudomonadota</taxon>
        <taxon>Alphaproteobacteria</taxon>
        <taxon>Rhodospirillales</taxon>
        <taxon>Azospirillaceae</taxon>
        <taxon>Nitrospirillum</taxon>
    </lineage>
</organism>
<dbReference type="SMART" id="SM00671">
    <property type="entry name" value="SEL1"/>
    <property type="match status" value="5"/>
</dbReference>
<feature type="region of interest" description="Disordered" evidence="2">
    <location>
        <begin position="36"/>
        <end position="56"/>
    </location>
</feature>
<dbReference type="Pfam" id="PF08238">
    <property type="entry name" value="Sel1"/>
    <property type="match status" value="5"/>
</dbReference>
<dbReference type="PANTHER" id="PTHR11102">
    <property type="entry name" value="SEL-1-LIKE PROTEIN"/>
    <property type="match status" value="1"/>
</dbReference>
<feature type="coiled-coil region" evidence="1">
    <location>
        <begin position="257"/>
        <end position="284"/>
    </location>
</feature>
<dbReference type="PANTHER" id="PTHR11102:SF160">
    <property type="entry name" value="ERAD-ASSOCIATED E3 UBIQUITIN-PROTEIN LIGASE COMPONENT HRD3"/>
    <property type="match status" value="1"/>
</dbReference>
<keyword evidence="4" id="KW-1185">Reference proteome</keyword>
<evidence type="ECO:0000256" key="2">
    <source>
        <dbReference type="SAM" id="MobiDB-lite"/>
    </source>
</evidence>
<dbReference type="InterPro" id="IPR006597">
    <property type="entry name" value="Sel1-like"/>
</dbReference>
<dbReference type="SUPFAM" id="SSF81901">
    <property type="entry name" value="HCP-like"/>
    <property type="match status" value="1"/>
</dbReference>
<name>A0A560GIR1_9PROT</name>
<dbReference type="EMBL" id="VITR01000029">
    <property type="protein sequence ID" value="TWB33852.1"/>
    <property type="molecule type" value="Genomic_DNA"/>
</dbReference>
<evidence type="ECO:0000256" key="1">
    <source>
        <dbReference type="SAM" id="Coils"/>
    </source>
</evidence>
<keyword evidence="1" id="KW-0175">Coiled coil</keyword>
<dbReference type="Gene3D" id="1.25.40.10">
    <property type="entry name" value="Tetratricopeptide repeat domain"/>
    <property type="match status" value="1"/>
</dbReference>
<sequence>MVASLAVVGGCAAPPPSTTNTVRICDDTGCGDRDRSTARFLPAEPPRPASADDSDTYRGEALATLQAEASTQPAAAYKLGLIYAYGLAGVTKSPVAAARYYDQAAAAGHAWAQYRLAQLYLDGTGVPRNPQKGLKLLFKAADSNHPAAAFNVGMLYLAGRDLPPDNELAVQYLKRAADLGVPDAQYNLALLTFRGIGTRQGLYEAFQLMTKAAQGGVVKAQTALGRLCMTGLDTMRQDLPQAERWLTLAAGGGDKDAGILLAQVQQAQKEQQDYQRRLGLLAAETALYWAKAVYQSWLTPTIVTYYY</sequence>
<gene>
    <name evidence="3" type="ORF">FBZ90_12918</name>
</gene>
<comment type="caution">
    <text evidence="3">The sequence shown here is derived from an EMBL/GenBank/DDBJ whole genome shotgun (WGS) entry which is preliminary data.</text>
</comment>
<dbReference type="Proteomes" id="UP000315751">
    <property type="component" value="Unassembled WGS sequence"/>
</dbReference>
<accession>A0A560GIR1</accession>
<dbReference type="RefSeq" id="WP_186456072.1">
    <property type="nucleotide sequence ID" value="NZ_VITR01000029.1"/>
</dbReference>